<evidence type="ECO:0000256" key="16">
    <source>
        <dbReference type="PIRSR" id="PIRSR000346-1"/>
    </source>
</evidence>
<evidence type="ECO:0000256" key="1">
    <source>
        <dbReference type="ARBA" id="ARBA00004470"/>
    </source>
</evidence>
<evidence type="ECO:0000256" key="9">
    <source>
        <dbReference type="ARBA" id="ARBA00022832"/>
    </source>
</evidence>
<evidence type="ECO:0000256" key="12">
    <source>
        <dbReference type="ARBA" id="ARBA00023004"/>
    </source>
</evidence>
<keyword evidence="9" id="KW-0276">Fatty acid metabolism</keyword>
<feature type="binding site" evidence="16">
    <location>
        <position position="215"/>
    </location>
    <ligand>
        <name>Fe cation</name>
        <dbReference type="ChEBI" id="CHEBI:24875"/>
        <label>2</label>
    </ligand>
</feature>
<evidence type="ECO:0000313" key="18">
    <source>
        <dbReference type="EMBL" id="KAK8949181.1"/>
    </source>
</evidence>
<keyword evidence="14 17" id="KW-0275">Fatty acid biosynthesis</keyword>
<gene>
    <name evidence="18" type="ORF">KSP39_PZI006291</name>
</gene>
<reference evidence="18 19" key="1">
    <citation type="journal article" date="2022" name="Nat. Plants">
        <title>Genomes of leafy and leafless Platanthera orchids illuminate the evolution of mycoheterotrophy.</title>
        <authorList>
            <person name="Li M.H."/>
            <person name="Liu K.W."/>
            <person name="Li Z."/>
            <person name="Lu H.C."/>
            <person name="Ye Q.L."/>
            <person name="Zhang D."/>
            <person name="Wang J.Y."/>
            <person name="Li Y.F."/>
            <person name="Zhong Z.M."/>
            <person name="Liu X."/>
            <person name="Yu X."/>
            <person name="Liu D.K."/>
            <person name="Tu X.D."/>
            <person name="Liu B."/>
            <person name="Hao Y."/>
            <person name="Liao X.Y."/>
            <person name="Jiang Y.T."/>
            <person name="Sun W.H."/>
            <person name="Chen J."/>
            <person name="Chen Y.Q."/>
            <person name="Ai Y."/>
            <person name="Zhai J.W."/>
            <person name="Wu S.S."/>
            <person name="Zhou Z."/>
            <person name="Hsiao Y.Y."/>
            <person name="Wu W.L."/>
            <person name="Chen Y.Y."/>
            <person name="Lin Y.F."/>
            <person name="Hsu J.L."/>
            <person name="Li C.Y."/>
            <person name="Wang Z.W."/>
            <person name="Zhao X."/>
            <person name="Zhong W.Y."/>
            <person name="Ma X.K."/>
            <person name="Ma L."/>
            <person name="Huang J."/>
            <person name="Chen G.Z."/>
            <person name="Huang M.Z."/>
            <person name="Huang L."/>
            <person name="Peng D.H."/>
            <person name="Luo Y.B."/>
            <person name="Zou S.Q."/>
            <person name="Chen S.P."/>
            <person name="Lan S."/>
            <person name="Tsai W.C."/>
            <person name="Van de Peer Y."/>
            <person name="Liu Z.J."/>
        </authorList>
    </citation>
    <scope>NUCLEOTIDE SEQUENCE [LARGE SCALE GENOMIC DNA]</scope>
    <source>
        <strain evidence="18">Lor287</strain>
    </source>
</reference>
<dbReference type="PIRSF" id="PIRSF000346">
    <property type="entry name" value="Dlt9_acylACP_des"/>
    <property type="match status" value="1"/>
</dbReference>
<evidence type="ECO:0000256" key="10">
    <source>
        <dbReference type="ARBA" id="ARBA00022946"/>
    </source>
</evidence>
<evidence type="ECO:0000313" key="19">
    <source>
        <dbReference type="Proteomes" id="UP001418222"/>
    </source>
</evidence>
<evidence type="ECO:0000256" key="4">
    <source>
        <dbReference type="ARBA" id="ARBA00011738"/>
    </source>
</evidence>
<evidence type="ECO:0000256" key="5">
    <source>
        <dbReference type="ARBA" id="ARBA00022516"/>
    </source>
</evidence>
<dbReference type="CDD" id="cd01050">
    <property type="entry name" value="Acyl_ACP_Desat"/>
    <property type="match status" value="1"/>
</dbReference>
<evidence type="ECO:0000256" key="2">
    <source>
        <dbReference type="ARBA" id="ARBA00004872"/>
    </source>
</evidence>
<dbReference type="Gene3D" id="1.10.620.20">
    <property type="entry name" value="Ribonucleotide Reductase, subunit A"/>
    <property type="match status" value="1"/>
</dbReference>
<feature type="binding site" evidence="16">
    <location>
        <position position="162"/>
    </location>
    <ligand>
        <name>Fe cation</name>
        <dbReference type="ChEBI" id="CHEBI:24875"/>
        <label>2</label>
    </ligand>
</feature>
<comment type="catalytic activity">
    <reaction evidence="15">
        <text>hexadecanoyl-[ACP] + 2 reduced [2Fe-2S]-[ferredoxin] + O2 + 2 H(+) = (4Z)-hexadecenoyl-[ACP] + 2 oxidized [2Fe-2S]-[ferredoxin] + 2 H2O</text>
        <dbReference type="Rhea" id="RHEA:38043"/>
        <dbReference type="Rhea" id="RHEA-COMP:9652"/>
        <dbReference type="Rhea" id="RHEA-COMP:10000"/>
        <dbReference type="Rhea" id="RHEA-COMP:10001"/>
        <dbReference type="Rhea" id="RHEA-COMP:11488"/>
        <dbReference type="ChEBI" id="CHEBI:15377"/>
        <dbReference type="ChEBI" id="CHEBI:15378"/>
        <dbReference type="ChEBI" id="CHEBI:15379"/>
        <dbReference type="ChEBI" id="CHEBI:33737"/>
        <dbReference type="ChEBI" id="CHEBI:33738"/>
        <dbReference type="ChEBI" id="CHEBI:78483"/>
        <dbReference type="ChEBI" id="CHEBI:85919"/>
        <dbReference type="EC" id="1.14.19.11"/>
    </reaction>
</comment>
<keyword evidence="19" id="KW-1185">Reference proteome</keyword>
<feature type="binding site" evidence="16">
    <location>
        <position position="248"/>
    </location>
    <ligand>
        <name>Fe cation</name>
        <dbReference type="ChEBI" id="CHEBI:24875"/>
        <label>1</label>
    </ligand>
</feature>
<accession>A0AAP0BU82</accession>
<dbReference type="InterPro" id="IPR009078">
    <property type="entry name" value="Ferritin-like_SF"/>
</dbReference>
<dbReference type="SUPFAM" id="SSF47240">
    <property type="entry name" value="Ferritin-like"/>
    <property type="match status" value="1"/>
</dbReference>
<feature type="binding site" evidence="16">
    <location>
        <position position="162"/>
    </location>
    <ligand>
        <name>Fe cation</name>
        <dbReference type="ChEBI" id="CHEBI:24875"/>
        <label>1</label>
    </ligand>
</feature>
<dbReference type="PANTHER" id="PTHR31155">
    <property type="entry name" value="ACYL- ACYL-CARRIER-PROTEIN DESATURASE-RELATED"/>
    <property type="match status" value="1"/>
</dbReference>
<dbReference type="GO" id="GO:0006633">
    <property type="term" value="P:fatty acid biosynthetic process"/>
    <property type="evidence" value="ECO:0007669"/>
    <property type="project" value="UniProtKB-KW"/>
</dbReference>
<comment type="subcellular location">
    <subcellularLocation>
        <location evidence="1">Plastid</location>
        <location evidence="1">Chloroplast stroma</location>
    </subcellularLocation>
</comment>
<dbReference type="GO" id="GO:0045300">
    <property type="term" value="F:stearoyl-[ACP] desaturase activity"/>
    <property type="evidence" value="ECO:0007669"/>
    <property type="project" value="InterPro"/>
</dbReference>
<dbReference type="FunFam" id="1.10.620.20:FF:000002">
    <property type="entry name" value="Stearoyl-[acyl-carrier-protein] 9-desaturase, chloroplastic"/>
    <property type="match status" value="1"/>
</dbReference>
<evidence type="ECO:0000256" key="11">
    <source>
        <dbReference type="ARBA" id="ARBA00023002"/>
    </source>
</evidence>
<organism evidence="18 19">
    <name type="scientific">Platanthera zijinensis</name>
    <dbReference type="NCBI Taxonomy" id="2320716"/>
    <lineage>
        <taxon>Eukaryota</taxon>
        <taxon>Viridiplantae</taxon>
        <taxon>Streptophyta</taxon>
        <taxon>Embryophyta</taxon>
        <taxon>Tracheophyta</taxon>
        <taxon>Spermatophyta</taxon>
        <taxon>Magnoliopsida</taxon>
        <taxon>Liliopsida</taxon>
        <taxon>Asparagales</taxon>
        <taxon>Orchidaceae</taxon>
        <taxon>Orchidoideae</taxon>
        <taxon>Orchideae</taxon>
        <taxon>Orchidinae</taxon>
        <taxon>Platanthera</taxon>
    </lineage>
</organism>
<dbReference type="EC" id="1.14.19.-" evidence="17"/>
<name>A0AAP0BU82_9ASPA</name>
<sequence>MELGLAVSRVASPLATGHRRPSLAGGMFIRSRASTAISNRTAIKHNYLSPEKQEVFRSLEGWVEKNFLTFLKPVERCWQPQDFLPDPSKLSPEELAEAVREIQGRAAEISDDLCVCLVGNMVTEEALPTYQSLMNTFHGVNDGTGASPSSWARWIRGWSAEENRHGDLLSKYLYLTGRLDMRQVEKTIQYLIGAGMDMGGDNNAFCGIIYACFQEKATFISHGNTARLAKRHGDATLAKICGLVAADEKRHAAAYTTLMRKLFEVDPDESMLALAHIMRARVTMPAHRMHDGRDSRLFSHFSAVSQRIGVYTAGDYGDMVDFFLKEWGVSAVADGLSPEGRRAQEYVCGLPQVIRMMAERADDRRKRRDNADGISEPRYVPFSWIFNKQVHV</sequence>
<comment type="caution">
    <text evidence="18">The sequence shown here is derived from an EMBL/GenBank/DDBJ whole genome shotgun (WGS) entry which is preliminary data.</text>
</comment>
<evidence type="ECO:0000256" key="17">
    <source>
        <dbReference type="RuleBase" id="RU000582"/>
    </source>
</evidence>
<keyword evidence="10" id="KW-0809">Transit peptide</keyword>
<evidence type="ECO:0000256" key="7">
    <source>
        <dbReference type="ARBA" id="ARBA00022640"/>
    </source>
</evidence>
<keyword evidence="5 17" id="KW-0444">Lipid biosynthesis</keyword>
<dbReference type="Proteomes" id="UP001418222">
    <property type="component" value="Unassembled WGS sequence"/>
</dbReference>
<dbReference type="InterPro" id="IPR005803">
    <property type="entry name" value="FADS-2_CS"/>
</dbReference>
<feature type="binding site" evidence="16">
    <location>
        <position position="251"/>
    </location>
    <ligand>
        <name>Fe cation</name>
        <dbReference type="ChEBI" id="CHEBI:24875"/>
        <label>2</label>
    </ligand>
</feature>
<evidence type="ECO:0000256" key="14">
    <source>
        <dbReference type="ARBA" id="ARBA00023160"/>
    </source>
</evidence>
<dbReference type="AlphaFoldDB" id="A0AAP0BU82"/>
<dbReference type="Pfam" id="PF03405">
    <property type="entry name" value="FA_desaturase_2"/>
    <property type="match status" value="1"/>
</dbReference>
<evidence type="ECO:0000256" key="13">
    <source>
        <dbReference type="ARBA" id="ARBA00023098"/>
    </source>
</evidence>
<keyword evidence="7" id="KW-0934">Plastid</keyword>
<keyword evidence="11 17" id="KW-0560">Oxidoreductase</keyword>
<comment type="cofactor">
    <cofactor evidence="17">
        <name>Fe(2+)</name>
        <dbReference type="ChEBI" id="CHEBI:29033"/>
    </cofactor>
    <text evidence="17">Binds 2 Fe(2+) ions per subunit.</text>
</comment>
<keyword evidence="8 16" id="KW-0479">Metal-binding</keyword>
<feature type="binding site" evidence="16">
    <location>
        <position position="165"/>
    </location>
    <ligand>
        <name>Fe cation</name>
        <dbReference type="ChEBI" id="CHEBI:24875"/>
        <label>1</label>
    </ligand>
</feature>
<protein>
    <recommendedName>
        <fullName evidence="17">Acyl-[acyl-carrier-protein] desaturase</fullName>
        <ecNumber evidence="17">1.14.19.-</ecNumber>
    </recommendedName>
</protein>
<keyword evidence="12 16" id="KW-0408">Iron</keyword>
<dbReference type="InterPro" id="IPR012348">
    <property type="entry name" value="RNR-like"/>
</dbReference>
<dbReference type="EMBL" id="JBBWWQ010000004">
    <property type="protein sequence ID" value="KAK8949181.1"/>
    <property type="molecule type" value="Genomic_DNA"/>
</dbReference>
<comment type="pathway">
    <text evidence="2">Lipid metabolism; fatty acid metabolism.</text>
</comment>
<feature type="binding site" evidence="16">
    <location>
        <position position="248"/>
    </location>
    <ligand>
        <name>Fe cation</name>
        <dbReference type="ChEBI" id="CHEBI:24875"/>
        <label>2</label>
    </ligand>
</feature>
<comment type="cofactor">
    <cofactor evidence="16">
        <name>Fe cation</name>
        <dbReference type="ChEBI" id="CHEBI:24875"/>
    </cofactor>
    <text evidence="16">Binds 2 iron ions per subunit.</text>
</comment>
<proteinExistence type="inferred from homology"/>
<dbReference type="PANTHER" id="PTHR31155:SF14">
    <property type="entry name" value="STEAROYL-ACYL-CARRIER-PROTEIN DESATURASE7"/>
    <property type="match status" value="1"/>
</dbReference>
<dbReference type="GO" id="GO:0009570">
    <property type="term" value="C:chloroplast stroma"/>
    <property type="evidence" value="ECO:0007669"/>
    <property type="project" value="UniProtKB-SubCell"/>
</dbReference>
<keyword evidence="6 17" id="KW-0150">Chloroplast</keyword>
<evidence type="ECO:0000256" key="15">
    <source>
        <dbReference type="ARBA" id="ARBA00047803"/>
    </source>
</evidence>
<comment type="subunit">
    <text evidence="4 17">Homodimer.</text>
</comment>
<comment type="function">
    <text evidence="17">Introduction of a cis double bond between carbons of the acyl chain.</text>
</comment>
<comment type="similarity">
    <text evidence="3 17">Belongs to the fatty acid desaturase type 2 family.</text>
</comment>
<evidence type="ECO:0000256" key="6">
    <source>
        <dbReference type="ARBA" id="ARBA00022528"/>
    </source>
</evidence>
<keyword evidence="13" id="KW-0443">Lipid metabolism</keyword>
<evidence type="ECO:0000256" key="3">
    <source>
        <dbReference type="ARBA" id="ARBA00008749"/>
    </source>
</evidence>
<feature type="binding site" evidence="16">
    <location>
        <position position="124"/>
    </location>
    <ligand>
        <name>Fe cation</name>
        <dbReference type="ChEBI" id="CHEBI:24875"/>
        <label>1</label>
    </ligand>
</feature>
<dbReference type="GO" id="GO:0046872">
    <property type="term" value="F:metal ion binding"/>
    <property type="evidence" value="ECO:0007669"/>
    <property type="project" value="UniProtKB-KW"/>
</dbReference>
<dbReference type="InterPro" id="IPR005067">
    <property type="entry name" value="Fatty_acid_desaturase-2"/>
</dbReference>
<evidence type="ECO:0000256" key="8">
    <source>
        <dbReference type="ARBA" id="ARBA00022723"/>
    </source>
</evidence>
<dbReference type="PROSITE" id="PS00574">
    <property type="entry name" value="FATTY_ACID_DESATUR_2"/>
    <property type="match status" value="1"/>
</dbReference>